<dbReference type="Proteomes" id="UP000837803">
    <property type="component" value="Unassembled WGS sequence"/>
</dbReference>
<feature type="compositionally biased region" description="Basic and acidic residues" evidence="1">
    <location>
        <begin position="49"/>
        <end position="60"/>
    </location>
</feature>
<organism evidence="2 3">
    <name type="scientific">Neolewinella maritima</name>
    <dbReference type="NCBI Taxonomy" id="1383882"/>
    <lineage>
        <taxon>Bacteria</taxon>
        <taxon>Pseudomonadati</taxon>
        <taxon>Bacteroidota</taxon>
        <taxon>Saprospiria</taxon>
        <taxon>Saprospirales</taxon>
        <taxon>Lewinellaceae</taxon>
        <taxon>Neolewinella</taxon>
    </lineage>
</organism>
<sequence length="504" mass="56445">MTSVPSRRLPSSGSNPPAFPLGLLAVLLTLLSVSSCELFRPVDSTRPSTTDRTDREKEDLDPVQSRRVFDPETGTYVTVNAPTIPMDTVQWTEVTTGENGPITADTSFVYVAPIPAAPGLPPVRQTGTGRNGSRLLTGYGVDFVLPFLTDRNRGEQEQIDPNSLWALHFYSGAEMALDELRTESISFDVRVQDSRASVSKLDAVIGSDAFQRSQLIIGPYVKEQVTQVAEAVRGLEKVLISPYSAATGITESNTNYIQVNPTLETHLRSLLGHAFRTQGADRIVLVAPAGERQRLAYFQDEYKLLTGDDQVEPLEELIISGAVPDLSQYLRGRRTVFMVPVYADEAFVSNFLRQAYQNTVSERGDNVAIYGLPQWAGFERLNGDFIEGTNVHISSSVFLDPLDPGVRQFRREFYDRFATLPRDEAYIGYDITRYFLKMAARYGTRFQFELERNPEDLLHTSFRFAPVAVVPASATDLEEAVIDRFENKFVNILRYSDYAYRRVN</sequence>
<protein>
    <recommendedName>
        <fullName evidence="4">Amino acid ABC transporter substrate-binding protein</fullName>
    </recommendedName>
</protein>
<proteinExistence type="predicted"/>
<dbReference type="SUPFAM" id="SSF53822">
    <property type="entry name" value="Periplasmic binding protein-like I"/>
    <property type="match status" value="1"/>
</dbReference>
<evidence type="ECO:0000256" key="1">
    <source>
        <dbReference type="SAM" id="MobiDB-lite"/>
    </source>
</evidence>
<evidence type="ECO:0000313" key="2">
    <source>
        <dbReference type="EMBL" id="CAH0999920.1"/>
    </source>
</evidence>
<dbReference type="CDD" id="cd06268">
    <property type="entry name" value="PBP1_ABC_transporter_LIVBP-like"/>
    <property type="match status" value="1"/>
</dbReference>
<accession>A0ABN8F0I2</accession>
<dbReference type="EMBL" id="CAKLPZ010000001">
    <property type="protein sequence ID" value="CAH0999920.1"/>
    <property type="molecule type" value="Genomic_DNA"/>
</dbReference>
<dbReference type="RefSeq" id="WP_238750077.1">
    <property type="nucleotide sequence ID" value="NZ_CAKLPZ010000001.1"/>
</dbReference>
<name>A0ABN8F0I2_9BACT</name>
<gene>
    <name evidence="2" type="ORF">LEM8419_01168</name>
</gene>
<evidence type="ECO:0008006" key="4">
    <source>
        <dbReference type="Google" id="ProtNLM"/>
    </source>
</evidence>
<feature type="region of interest" description="Disordered" evidence="1">
    <location>
        <begin position="41"/>
        <end position="63"/>
    </location>
</feature>
<keyword evidence="3" id="KW-1185">Reference proteome</keyword>
<dbReference type="InterPro" id="IPR028082">
    <property type="entry name" value="Peripla_BP_I"/>
</dbReference>
<dbReference type="Gene3D" id="3.40.50.2300">
    <property type="match status" value="2"/>
</dbReference>
<reference evidence="2" key="1">
    <citation type="submission" date="2021-12" db="EMBL/GenBank/DDBJ databases">
        <authorList>
            <person name="Rodrigo-Torres L."/>
            <person name="Arahal R. D."/>
            <person name="Lucena T."/>
        </authorList>
    </citation>
    <scope>NUCLEOTIDE SEQUENCE</scope>
    <source>
        <strain evidence="2">CECT 8419</strain>
    </source>
</reference>
<comment type="caution">
    <text evidence="2">The sequence shown here is derived from an EMBL/GenBank/DDBJ whole genome shotgun (WGS) entry which is preliminary data.</text>
</comment>
<evidence type="ECO:0000313" key="3">
    <source>
        <dbReference type="Proteomes" id="UP000837803"/>
    </source>
</evidence>